<dbReference type="Pfam" id="PF09335">
    <property type="entry name" value="VTT_dom"/>
    <property type="match status" value="1"/>
</dbReference>
<dbReference type="EMBL" id="JARIHO010000007">
    <property type="protein sequence ID" value="KAJ7358400.1"/>
    <property type="molecule type" value="Genomic_DNA"/>
</dbReference>
<evidence type="ECO:0000259" key="11">
    <source>
        <dbReference type="Pfam" id="PF09335"/>
    </source>
</evidence>
<dbReference type="GO" id="GO:0000139">
    <property type="term" value="C:Golgi membrane"/>
    <property type="evidence" value="ECO:0007669"/>
    <property type="project" value="UniProtKB-SubCell"/>
</dbReference>
<proteinExistence type="inferred from homology"/>
<dbReference type="AlphaFoldDB" id="A0AAD7AHI3"/>
<feature type="domain" description="VTT" evidence="11">
    <location>
        <begin position="142"/>
        <end position="256"/>
    </location>
</feature>
<comment type="similarity">
    <text evidence="3">Belongs to the TVP38/TMEM64 family.</text>
</comment>
<feature type="transmembrane region" description="Helical" evidence="10">
    <location>
        <begin position="121"/>
        <end position="141"/>
    </location>
</feature>
<feature type="transmembrane region" description="Helical" evidence="10">
    <location>
        <begin position="83"/>
        <end position="101"/>
    </location>
</feature>
<keyword evidence="7 10" id="KW-1133">Transmembrane helix</keyword>
<reference evidence="12" key="1">
    <citation type="submission" date="2023-03" db="EMBL/GenBank/DDBJ databases">
        <title>Massive genome expansion in bonnet fungi (Mycena s.s.) driven by repeated elements and novel gene families across ecological guilds.</title>
        <authorList>
            <consortium name="Lawrence Berkeley National Laboratory"/>
            <person name="Harder C.B."/>
            <person name="Miyauchi S."/>
            <person name="Viragh M."/>
            <person name="Kuo A."/>
            <person name="Thoen E."/>
            <person name="Andreopoulos B."/>
            <person name="Lu D."/>
            <person name="Skrede I."/>
            <person name="Drula E."/>
            <person name="Henrissat B."/>
            <person name="Morin E."/>
            <person name="Kohler A."/>
            <person name="Barry K."/>
            <person name="LaButti K."/>
            <person name="Morin E."/>
            <person name="Salamov A."/>
            <person name="Lipzen A."/>
            <person name="Mereny Z."/>
            <person name="Hegedus B."/>
            <person name="Baldrian P."/>
            <person name="Stursova M."/>
            <person name="Weitz H."/>
            <person name="Taylor A."/>
            <person name="Grigoriev I.V."/>
            <person name="Nagy L.G."/>
            <person name="Martin F."/>
            <person name="Kauserud H."/>
        </authorList>
    </citation>
    <scope>NUCLEOTIDE SEQUENCE</scope>
    <source>
        <strain evidence="12">CBHHK002</strain>
    </source>
</reference>
<evidence type="ECO:0000313" key="12">
    <source>
        <dbReference type="EMBL" id="KAJ7358400.1"/>
    </source>
</evidence>
<comment type="subcellular location">
    <subcellularLocation>
        <location evidence="2">Golgi apparatus membrane</location>
        <topology evidence="2">Multi-pass membrane protein</topology>
    </subcellularLocation>
</comment>
<keyword evidence="9 10" id="KW-0472">Membrane</keyword>
<evidence type="ECO:0000256" key="3">
    <source>
        <dbReference type="ARBA" id="ARBA00008640"/>
    </source>
</evidence>
<gene>
    <name evidence="12" type="ORF">DFH08DRAFT_848384</name>
</gene>
<evidence type="ECO:0000256" key="5">
    <source>
        <dbReference type="ARBA" id="ARBA00020673"/>
    </source>
</evidence>
<evidence type="ECO:0000256" key="4">
    <source>
        <dbReference type="ARBA" id="ARBA00013533"/>
    </source>
</evidence>
<evidence type="ECO:0000256" key="1">
    <source>
        <dbReference type="ARBA" id="ARBA00002978"/>
    </source>
</evidence>
<evidence type="ECO:0000313" key="13">
    <source>
        <dbReference type="Proteomes" id="UP001218218"/>
    </source>
</evidence>
<evidence type="ECO:0000256" key="2">
    <source>
        <dbReference type="ARBA" id="ARBA00004653"/>
    </source>
</evidence>
<evidence type="ECO:0000256" key="6">
    <source>
        <dbReference type="ARBA" id="ARBA00022692"/>
    </source>
</evidence>
<protein>
    <recommendedName>
        <fullName evidence="4">Golgi apparatus membrane protein TVP38</fullName>
    </recommendedName>
    <alternativeName>
        <fullName evidence="5">Golgi apparatus membrane protein tvp38</fullName>
    </alternativeName>
</protein>
<feature type="transmembrane region" description="Helical" evidence="10">
    <location>
        <begin position="153"/>
        <end position="175"/>
    </location>
</feature>
<dbReference type="Proteomes" id="UP001218218">
    <property type="component" value="Unassembled WGS sequence"/>
</dbReference>
<feature type="transmembrane region" description="Helical" evidence="10">
    <location>
        <begin position="225"/>
        <end position="246"/>
    </location>
</feature>
<dbReference type="PANTHER" id="PTHR47549:SF2">
    <property type="entry name" value="GOLGI APPARATUS MEMBRANE PROTEIN TVP38"/>
    <property type="match status" value="1"/>
</dbReference>
<evidence type="ECO:0000256" key="10">
    <source>
        <dbReference type="SAM" id="Phobius"/>
    </source>
</evidence>
<evidence type="ECO:0000256" key="9">
    <source>
        <dbReference type="ARBA" id="ARBA00023136"/>
    </source>
</evidence>
<evidence type="ECO:0000256" key="8">
    <source>
        <dbReference type="ARBA" id="ARBA00023034"/>
    </source>
</evidence>
<evidence type="ECO:0000256" key="7">
    <source>
        <dbReference type="ARBA" id="ARBA00022989"/>
    </source>
</evidence>
<accession>A0AAD7AHI3</accession>
<dbReference type="InterPro" id="IPR032816">
    <property type="entry name" value="VTT_dom"/>
</dbReference>
<feature type="transmembrane region" description="Helical" evidence="10">
    <location>
        <begin position="266"/>
        <end position="287"/>
    </location>
</feature>
<dbReference type="PANTHER" id="PTHR47549">
    <property type="entry name" value="GOLGI APPARATUS MEMBRANE PROTEIN TVP38-RELATED"/>
    <property type="match status" value="1"/>
</dbReference>
<sequence length="324" mass="35353">MSNQTYMPPAYGVPNPNYGESYLYTPAHNPGNDSMSTLHNDESTLYDGHAPISRILSRTPSPTPSEFNALNGIKEPRTTKETIQRYAILAVIIGAVVAISLEQKNIVNGLKPMTDWLASHKAGPLIPIALLIILSFPPLFGHEIVATLAGVTWSLPVAFSIVCAGVLLGEIANFFTFKYFCTTRASKMENSKLSYALLAHVVRQGGFLVVLVIRYSAIPSHFATVVFATVGISFPVFLGAAILSLPEAFLPVYVGYAMKNNSSTSSTVKNIILAITLVITVGALIWIRKLQEKAKPEVINARRKARQGKLLQQSRDTPFNHEQV</sequence>
<organism evidence="12 13">
    <name type="scientific">Mycena albidolilacea</name>
    <dbReference type="NCBI Taxonomy" id="1033008"/>
    <lineage>
        <taxon>Eukaryota</taxon>
        <taxon>Fungi</taxon>
        <taxon>Dikarya</taxon>
        <taxon>Basidiomycota</taxon>
        <taxon>Agaricomycotina</taxon>
        <taxon>Agaricomycetes</taxon>
        <taxon>Agaricomycetidae</taxon>
        <taxon>Agaricales</taxon>
        <taxon>Marasmiineae</taxon>
        <taxon>Mycenaceae</taxon>
        <taxon>Mycena</taxon>
    </lineage>
</organism>
<dbReference type="InterPro" id="IPR051076">
    <property type="entry name" value="Golgi_membrane_TVP38/TMEM64"/>
</dbReference>
<keyword evidence="8" id="KW-0333">Golgi apparatus</keyword>
<name>A0AAD7AHI3_9AGAR</name>
<keyword evidence="13" id="KW-1185">Reference proteome</keyword>
<keyword evidence="6 10" id="KW-0812">Transmembrane</keyword>
<comment type="function">
    <text evidence="1">Golgi membrane protein involved in vesicular trafficking and spindle migration.</text>
</comment>
<comment type="caution">
    <text evidence="12">The sequence shown here is derived from an EMBL/GenBank/DDBJ whole genome shotgun (WGS) entry which is preliminary data.</text>
</comment>